<proteinExistence type="inferred from homology"/>
<dbReference type="Proteomes" id="UP000019118">
    <property type="component" value="Unassembled WGS sequence"/>
</dbReference>
<evidence type="ECO:0000256" key="6">
    <source>
        <dbReference type="ARBA" id="ARBA00022989"/>
    </source>
</evidence>
<keyword evidence="7" id="KW-0915">Sodium</keyword>
<reference evidence="15" key="1">
    <citation type="journal article" date="2013" name="Genome Biol.">
        <title>Draft genome of the mountain pine beetle, Dendroctonus ponderosae Hopkins, a major forest pest.</title>
        <authorList>
            <person name="Keeling C.I."/>
            <person name="Yuen M.M."/>
            <person name="Liao N.Y."/>
            <person name="Docking T.R."/>
            <person name="Chan S.K."/>
            <person name="Taylor G.A."/>
            <person name="Palmquist D.L."/>
            <person name="Jackman S.D."/>
            <person name="Nguyen A."/>
            <person name="Li M."/>
            <person name="Henderson H."/>
            <person name="Janes J.K."/>
            <person name="Zhao Y."/>
            <person name="Pandoh P."/>
            <person name="Moore R."/>
            <person name="Sperling F.A."/>
            <person name="Huber D.P."/>
            <person name="Birol I."/>
            <person name="Jones S.J."/>
            <person name="Bohlmann J."/>
        </authorList>
    </citation>
    <scope>NUCLEOTIDE SEQUENCE</scope>
</reference>
<keyword evidence="10 12" id="KW-0739">Sodium transport</keyword>
<evidence type="ECO:0000256" key="13">
    <source>
        <dbReference type="SAM" id="Phobius"/>
    </source>
</evidence>
<dbReference type="KEGG" id="dpa:109539784"/>
<dbReference type="Pfam" id="PF00858">
    <property type="entry name" value="ASC"/>
    <property type="match status" value="1"/>
</dbReference>
<sequence length="347" mass="39585">MPQRICDNPQKDYCRFITAYGQDLSLFANHIRAGCKEIFTSCTFNGVEFDCCERFLPVGTYEGKCFVVNSYNAFIENNLLNGSVEAQYGSLRRGQKIGALRHDAALNPANLSVELAHTDLSVWYMGNTNIPTKMYQKHNHLHERRFREFRTADIHLRVLVASPDNSLLKLEVKRRNCKLSQEAQSLRSFKVYSNSACEVECIKQAQLELCGCYIHLLPSENDLLNKQCNISGLNCVSQALEIRKYLAKCICISNCLLIDVSLIGIVPNFEYDNDIRLRNNKSKKRVNFITRAPTVQYVRHANQEFLDFIVSIGGAISLFIGCSCLTVAQIVYYFLVKPLVERHHPKH</sequence>
<dbReference type="Gene3D" id="1.10.287.820">
    <property type="entry name" value="Acid-sensing ion channel domain"/>
    <property type="match status" value="1"/>
</dbReference>
<dbReference type="InterPro" id="IPR001873">
    <property type="entry name" value="ENaC"/>
</dbReference>
<accession>A0AAR5PRA6</accession>
<evidence type="ECO:0000256" key="4">
    <source>
        <dbReference type="ARBA" id="ARBA00022461"/>
    </source>
</evidence>
<keyword evidence="5 12" id="KW-0812">Transmembrane</keyword>
<dbReference type="GeneID" id="109539784"/>
<keyword evidence="15" id="KW-1185">Reference proteome</keyword>
<keyword evidence="8 12" id="KW-0406">Ion transport</keyword>
<keyword evidence="6 13" id="KW-1133">Transmembrane helix</keyword>
<evidence type="ECO:0000256" key="1">
    <source>
        <dbReference type="ARBA" id="ARBA00004141"/>
    </source>
</evidence>
<evidence type="ECO:0000256" key="5">
    <source>
        <dbReference type="ARBA" id="ARBA00022692"/>
    </source>
</evidence>
<evidence type="ECO:0000256" key="3">
    <source>
        <dbReference type="ARBA" id="ARBA00022448"/>
    </source>
</evidence>
<comment type="similarity">
    <text evidence="2 12">Belongs to the amiloride-sensitive sodium channel (TC 1.A.6) family.</text>
</comment>
<evidence type="ECO:0000256" key="2">
    <source>
        <dbReference type="ARBA" id="ARBA00007193"/>
    </source>
</evidence>
<evidence type="ECO:0000256" key="12">
    <source>
        <dbReference type="RuleBase" id="RU000679"/>
    </source>
</evidence>
<dbReference type="GO" id="GO:0005886">
    <property type="term" value="C:plasma membrane"/>
    <property type="evidence" value="ECO:0007669"/>
    <property type="project" value="TreeGrafter"/>
</dbReference>
<dbReference type="EnsemblMetazoa" id="XM_019907767.1">
    <property type="protein sequence ID" value="XP_019763326.1"/>
    <property type="gene ID" value="LOC109539784"/>
</dbReference>
<dbReference type="AlphaFoldDB" id="A0AAR5PRA6"/>
<dbReference type="PANTHER" id="PTHR11690:SF175">
    <property type="entry name" value="PICKPOCKET 13-RELATED"/>
    <property type="match status" value="1"/>
</dbReference>
<evidence type="ECO:0000313" key="14">
    <source>
        <dbReference type="EnsemblMetazoa" id="XP_019763326.1"/>
    </source>
</evidence>
<evidence type="ECO:0000256" key="9">
    <source>
        <dbReference type="ARBA" id="ARBA00023136"/>
    </source>
</evidence>
<evidence type="ECO:0000313" key="15">
    <source>
        <dbReference type="Proteomes" id="UP000019118"/>
    </source>
</evidence>
<dbReference type="Gene3D" id="1.10.287.770">
    <property type="entry name" value="YojJ-like"/>
    <property type="match status" value="1"/>
</dbReference>
<reference evidence="14" key="2">
    <citation type="submission" date="2024-08" db="UniProtKB">
        <authorList>
            <consortium name="EnsemblMetazoa"/>
        </authorList>
    </citation>
    <scope>IDENTIFICATION</scope>
</reference>
<keyword evidence="4 12" id="KW-0894">Sodium channel</keyword>
<name>A0AAR5PRA6_DENPD</name>
<keyword evidence="11 12" id="KW-0407">Ion channel</keyword>
<keyword evidence="3 12" id="KW-0813">Transport</keyword>
<comment type="subcellular location">
    <subcellularLocation>
        <location evidence="1">Membrane</location>
        <topology evidence="1">Multi-pass membrane protein</topology>
    </subcellularLocation>
</comment>
<evidence type="ECO:0000256" key="11">
    <source>
        <dbReference type="ARBA" id="ARBA00023303"/>
    </source>
</evidence>
<evidence type="ECO:0000256" key="8">
    <source>
        <dbReference type="ARBA" id="ARBA00023065"/>
    </source>
</evidence>
<organism evidence="14 15">
    <name type="scientific">Dendroctonus ponderosae</name>
    <name type="common">Mountain pine beetle</name>
    <dbReference type="NCBI Taxonomy" id="77166"/>
    <lineage>
        <taxon>Eukaryota</taxon>
        <taxon>Metazoa</taxon>
        <taxon>Ecdysozoa</taxon>
        <taxon>Arthropoda</taxon>
        <taxon>Hexapoda</taxon>
        <taxon>Insecta</taxon>
        <taxon>Pterygota</taxon>
        <taxon>Neoptera</taxon>
        <taxon>Endopterygota</taxon>
        <taxon>Coleoptera</taxon>
        <taxon>Polyphaga</taxon>
        <taxon>Cucujiformia</taxon>
        <taxon>Curculionidae</taxon>
        <taxon>Scolytinae</taxon>
        <taxon>Dendroctonus</taxon>
    </lineage>
</organism>
<protein>
    <submittedName>
        <fullName evidence="14">Uncharacterized protein</fullName>
    </submittedName>
</protein>
<dbReference type="GO" id="GO:0015280">
    <property type="term" value="F:ligand-gated sodium channel activity"/>
    <property type="evidence" value="ECO:0007669"/>
    <property type="project" value="TreeGrafter"/>
</dbReference>
<dbReference type="PANTHER" id="PTHR11690">
    <property type="entry name" value="AMILORIDE-SENSITIVE SODIUM CHANNEL-RELATED"/>
    <property type="match status" value="1"/>
</dbReference>
<keyword evidence="9 13" id="KW-0472">Membrane</keyword>
<evidence type="ECO:0000256" key="10">
    <source>
        <dbReference type="ARBA" id="ARBA00023201"/>
    </source>
</evidence>
<feature type="transmembrane region" description="Helical" evidence="13">
    <location>
        <begin position="308"/>
        <end position="336"/>
    </location>
</feature>
<evidence type="ECO:0000256" key="7">
    <source>
        <dbReference type="ARBA" id="ARBA00023053"/>
    </source>
</evidence>